<protein>
    <submittedName>
        <fullName evidence="1">Uncharacterized protein</fullName>
    </submittedName>
</protein>
<comment type="caution">
    <text evidence="1">The sequence shown here is derived from an EMBL/GenBank/DDBJ whole genome shotgun (WGS) entry which is preliminary data.</text>
</comment>
<dbReference type="EMBL" id="JASBWS010000050">
    <property type="protein sequence ID" value="KAJ9105097.1"/>
    <property type="molecule type" value="Genomic_DNA"/>
</dbReference>
<organism evidence="1 2">
    <name type="scientific">Naganishia adeliensis</name>
    <dbReference type="NCBI Taxonomy" id="92952"/>
    <lineage>
        <taxon>Eukaryota</taxon>
        <taxon>Fungi</taxon>
        <taxon>Dikarya</taxon>
        <taxon>Basidiomycota</taxon>
        <taxon>Agaricomycotina</taxon>
        <taxon>Tremellomycetes</taxon>
        <taxon>Filobasidiales</taxon>
        <taxon>Filobasidiaceae</taxon>
        <taxon>Naganishia</taxon>
    </lineage>
</organism>
<dbReference type="Proteomes" id="UP001230649">
    <property type="component" value="Unassembled WGS sequence"/>
</dbReference>
<reference evidence="1" key="1">
    <citation type="submission" date="2023-04" db="EMBL/GenBank/DDBJ databases">
        <title>Draft Genome sequencing of Naganishia species isolated from polar environments using Oxford Nanopore Technology.</title>
        <authorList>
            <person name="Leo P."/>
            <person name="Venkateswaran K."/>
        </authorList>
    </citation>
    <scope>NUCLEOTIDE SEQUENCE</scope>
    <source>
        <strain evidence="1">MNA-CCFEE 5262</strain>
    </source>
</reference>
<proteinExistence type="predicted"/>
<evidence type="ECO:0000313" key="1">
    <source>
        <dbReference type="EMBL" id="KAJ9105097.1"/>
    </source>
</evidence>
<evidence type="ECO:0000313" key="2">
    <source>
        <dbReference type="Proteomes" id="UP001230649"/>
    </source>
</evidence>
<sequence length="130" mass="13901">MSPALFQHFNDLGVGRFKVSWEWAEGEQPTSTREPEATSTLSEQMPHSTMSSPTTRAPSSIWTAPSPSFSPLASSLTSFPFQTSAAIVTETFEVPKETSFTRNSAPSSPILTASEKTETSPALSTSATPS</sequence>
<gene>
    <name evidence="1" type="ORF">QFC20_004383</name>
</gene>
<name>A0ACC2W0F9_9TREE</name>
<accession>A0ACC2W0F9</accession>
<keyword evidence="2" id="KW-1185">Reference proteome</keyword>